<keyword evidence="4" id="KW-0997">Cell inner membrane</keyword>
<feature type="transmembrane region" description="Helical" evidence="9">
    <location>
        <begin position="174"/>
        <end position="196"/>
    </location>
</feature>
<dbReference type="PANTHER" id="PTHR30574">
    <property type="entry name" value="INNER MEMBRANE PROTEIN YEDE"/>
    <property type="match status" value="1"/>
</dbReference>
<dbReference type="Pfam" id="PF04143">
    <property type="entry name" value="Sulf_transp"/>
    <property type="match status" value="1"/>
</dbReference>
<feature type="transmembrane region" description="Helical" evidence="9">
    <location>
        <begin position="70"/>
        <end position="90"/>
    </location>
</feature>
<evidence type="ECO:0000313" key="10">
    <source>
        <dbReference type="EMBL" id="QGW28713.1"/>
    </source>
</evidence>
<keyword evidence="7 9" id="KW-0472">Membrane</keyword>
<protein>
    <submittedName>
        <fullName evidence="10">YeeE/YedE family protein</fullName>
    </submittedName>
</protein>
<dbReference type="GO" id="GO:0005886">
    <property type="term" value="C:plasma membrane"/>
    <property type="evidence" value="ECO:0007669"/>
    <property type="project" value="UniProtKB-SubCell"/>
</dbReference>
<accession>A0A6I6GAP2</accession>
<proteinExistence type="inferred from homology"/>
<evidence type="ECO:0000256" key="3">
    <source>
        <dbReference type="ARBA" id="ARBA00022475"/>
    </source>
</evidence>
<evidence type="ECO:0000256" key="4">
    <source>
        <dbReference type="ARBA" id="ARBA00022519"/>
    </source>
</evidence>
<evidence type="ECO:0000256" key="1">
    <source>
        <dbReference type="ARBA" id="ARBA00004429"/>
    </source>
</evidence>
<keyword evidence="6 9" id="KW-1133">Transmembrane helix</keyword>
<comment type="similarity">
    <text evidence="8">Belongs to the TsuA/YedE (TC 9.B.102) family.</text>
</comment>
<sequence>MLDFLIQVRDFIAQPWPWYVAGPMLALVMFILLYFGHEFGISDNFRLMCAADGADKMNDFFKINWQTGEWNLLVALGAVFGGYMVSHYFLGDQGNITHISDATVASLQEIGVKVEQGKVPMVPEFVGWDALLTWQGWLMLAGGGLFVGFGSRYAGGCTSGHAISGLSALQLPSLIAVVGFFAGGLLVTYFVLPLLFPL</sequence>
<dbReference type="RefSeq" id="WP_157479066.1">
    <property type="nucleotide sequence ID" value="NZ_CP046566.1"/>
</dbReference>
<dbReference type="Proteomes" id="UP000426027">
    <property type="component" value="Chromosome"/>
</dbReference>
<evidence type="ECO:0000313" key="11">
    <source>
        <dbReference type="Proteomes" id="UP000426027"/>
    </source>
</evidence>
<evidence type="ECO:0000256" key="9">
    <source>
        <dbReference type="SAM" id="Phobius"/>
    </source>
</evidence>
<gene>
    <name evidence="10" type="ORF">GLV81_11930</name>
</gene>
<comment type="subcellular location">
    <subcellularLocation>
        <location evidence="1">Cell inner membrane</location>
        <topology evidence="1">Multi-pass membrane protein</topology>
    </subcellularLocation>
</comment>
<organism evidence="10 11">
    <name type="scientific">Phnomibacter ginsenosidimutans</name>
    <dbReference type="NCBI Taxonomy" id="2676868"/>
    <lineage>
        <taxon>Bacteria</taxon>
        <taxon>Pseudomonadati</taxon>
        <taxon>Bacteroidota</taxon>
        <taxon>Chitinophagia</taxon>
        <taxon>Chitinophagales</taxon>
        <taxon>Chitinophagaceae</taxon>
        <taxon>Phnomibacter</taxon>
    </lineage>
</organism>
<evidence type="ECO:0000256" key="2">
    <source>
        <dbReference type="ARBA" id="ARBA00022448"/>
    </source>
</evidence>
<keyword evidence="5 9" id="KW-0812">Transmembrane</keyword>
<feature type="transmembrane region" description="Helical" evidence="9">
    <location>
        <begin position="134"/>
        <end position="154"/>
    </location>
</feature>
<evidence type="ECO:0000256" key="7">
    <source>
        <dbReference type="ARBA" id="ARBA00023136"/>
    </source>
</evidence>
<evidence type="ECO:0000256" key="5">
    <source>
        <dbReference type="ARBA" id="ARBA00022692"/>
    </source>
</evidence>
<evidence type="ECO:0000256" key="8">
    <source>
        <dbReference type="ARBA" id="ARBA00035655"/>
    </source>
</evidence>
<dbReference type="KEGG" id="fls:GLV81_11930"/>
<reference evidence="10 11" key="1">
    <citation type="submission" date="2019-11" db="EMBL/GenBank/DDBJ databases">
        <authorList>
            <person name="Im W.T."/>
        </authorList>
    </citation>
    <scope>NUCLEOTIDE SEQUENCE [LARGE SCALE GENOMIC DNA]</scope>
    <source>
        <strain evidence="10 11">SB-02</strain>
    </source>
</reference>
<feature type="transmembrane region" description="Helical" evidence="9">
    <location>
        <begin position="16"/>
        <end position="36"/>
    </location>
</feature>
<dbReference type="EMBL" id="CP046566">
    <property type="protein sequence ID" value="QGW28713.1"/>
    <property type="molecule type" value="Genomic_DNA"/>
</dbReference>
<dbReference type="InterPro" id="IPR007272">
    <property type="entry name" value="Sulf_transp_TsuA/YedE"/>
</dbReference>
<evidence type="ECO:0000256" key="6">
    <source>
        <dbReference type="ARBA" id="ARBA00022989"/>
    </source>
</evidence>
<dbReference type="PANTHER" id="PTHR30574:SF1">
    <property type="entry name" value="SULPHUR TRANSPORT DOMAIN-CONTAINING PROTEIN"/>
    <property type="match status" value="1"/>
</dbReference>
<name>A0A6I6GAP2_9BACT</name>
<keyword evidence="3" id="KW-1003">Cell membrane</keyword>
<keyword evidence="2" id="KW-0813">Transport</keyword>
<keyword evidence="11" id="KW-1185">Reference proteome</keyword>
<dbReference type="AlphaFoldDB" id="A0A6I6GAP2"/>